<gene>
    <name evidence="1" type="ORF">SNE40_015354</name>
</gene>
<dbReference type="Proteomes" id="UP001347796">
    <property type="component" value="Unassembled WGS sequence"/>
</dbReference>
<name>A0AAN8PKQ1_PATCE</name>
<dbReference type="EMBL" id="JAZGQO010000010">
    <property type="protein sequence ID" value="KAK6177208.1"/>
    <property type="molecule type" value="Genomic_DNA"/>
</dbReference>
<keyword evidence="2" id="KW-1185">Reference proteome</keyword>
<dbReference type="AlphaFoldDB" id="A0AAN8PKQ1"/>
<evidence type="ECO:0000313" key="2">
    <source>
        <dbReference type="Proteomes" id="UP001347796"/>
    </source>
</evidence>
<comment type="caution">
    <text evidence="1">The sequence shown here is derived from an EMBL/GenBank/DDBJ whole genome shotgun (WGS) entry which is preliminary data.</text>
</comment>
<proteinExistence type="predicted"/>
<sequence length="95" mass="10543">MLVLISKLLKYSLGKALNLFHPIPFFILCVQCLQELPIAPPHENKAVKKVTPAIFGFPTIHNSNKPTIPNTNKTSSDDVTLAITKHPMKPVNMLL</sequence>
<accession>A0AAN8PKQ1</accession>
<organism evidence="1 2">
    <name type="scientific">Patella caerulea</name>
    <name type="common">Rayed Mediterranean limpet</name>
    <dbReference type="NCBI Taxonomy" id="87958"/>
    <lineage>
        <taxon>Eukaryota</taxon>
        <taxon>Metazoa</taxon>
        <taxon>Spiralia</taxon>
        <taxon>Lophotrochozoa</taxon>
        <taxon>Mollusca</taxon>
        <taxon>Gastropoda</taxon>
        <taxon>Patellogastropoda</taxon>
        <taxon>Patelloidea</taxon>
        <taxon>Patellidae</taxon>
        <taxon>Patella</taxon>
    </lineage>
</organism>
<reference evidence="1 2" key="1">
    <citation type="submission" date="2024-01" db="EMBL/GenBank/DDBJ databases">
        <title>The genome of the rayed Mediterranean limpet Patella caerulea (Linnaeus, 1758).</title>
        <authorList>
            <person name="Anh-Thu Weber A."/>
            <person name="Halstead-Nussloch G."/>
        </authorList>
    </citation>
    <scope>NUCLEOTIDE SEQUENCE [LARGE SCALE GENOMIC DNA]</scope>
    <source>
        <strain evidence="1">AATW-2023a</strain>
        <tissue evidence="1">Whole specimen</tissue>
    </source>
</reference>
<protein>
    <submittedName>
        <fullName evidence="1">Uncharacterized protein</fullName>
    </submittedName>
</protein>
<evidence type="ECO:0000313" key="1">
    <source>
        <dbReference type="EMBL" id="KAK6177208.1"/>
    </source>
</evidence>